<dbReference type="Proteomes" id="UP001499843">
    <property type="component" value="Unassembled WGS sequence"/>
</dbReference>
<reference evidence="1 2" key="1">
    <citation type="journal article" date="2019" name="Int. J. Syst. Evol. Microbiol.">
        <title>The Global Catalogue of Microorganisms (GCM) 10K type strain sequencing project: providing services to taxonomists for standard genome sequencing and annotation.</title>
        <authorList>
            <consortium name="The Broad Institute Genomics Platform"/>
            <consortium name="The Broad Institute Genome Sequencing Center for Infectious Disease"/>
            <person name="Wu L."/>
            <person name="Ma J."/>
        </authorList>
    </citation>
    <scope>NUCLEOTIDE SEQUENCE [LARGE SCALE GENOMIC DNA]</scope>
    <source>
        <strain evidence="1 2">JCM 16114</strain>
    </source>
</reference>
<protein>
    <recommendedName>
        <fullName evidence="3">Transposase</fullName>
    </recommendedName>
</protein>
<dbReference type="EMBL" id="BAAAQX010000017">
    <property type="protein sequence ID" value="GAA2210549.1"/>
    <property type="molecule type" value="Genomic_DNA"/>
</dbReference>
<evidence type="ECO:0008006" key="3">
    <source>
        <dbReference type="Google" id="ProtNLM"/>
    </source>
</evidence>
<sequence>MCSGRNWREVKAEAHRLYPELANPQRQAAADAQLDAYVADHRPEDLRESVGKTQSEVDVERSCFPV</sequence>
<proteinExistence type="predicted"/>
<evidence type="ECO:0000313" key="1">
    <source>
        <dbReference type="EMBL" id="GAA2210549.1"/>
    </source>
</evidence>
<keyword evidence="2" id="KW-1185">Reference proteome</keyword>
<comment type="caution">
    <text evidence="1">The sequence shown here is derived from an EMBL/GenBank/DDBJ whole genome shotgun (WGS) entry which is preliminary data.</text>
</comment>
<evidence type="ECO:0000313" key="2">
    <source>
        <dbReference type="Proteomes" id="UP001499843"/>
    </source>
</evidence>
<name>A0ABN3CMM0_9ACTN</name>
<gene>
    <name evidence="1" type="ORF">GCM10009850_060080</name>
</gene>
<accession>A0ABN3CMM0</accession>
<organism evidence="1 2">
    <name type="scientific">Nonomuraea monospora</name>
    <dbReference type="NCBI Taxonomy" id="568818"/>
    <lineage>
        <taxon>Bacteria</taxon>
        <taxon>Bacillati</taxon>
        <taxon>Actinomycetota</taxon>
        <taxon>Actinomycetes</taxon>
        <taxon>Streptosporangiales</taxon>
        <taxon>Streptosporangiaceae</taxon>
        <taxon>Nonomuraea</taxon>
    </lineage>
</organism>